<feature type="region of interest" description="Disordered" evidence="1">
    <location>
        <begin position="147"/>
        <end position="185"/>
    </location>
</feature>
<evidence type="ECO:0000313" key="2">
    <source>
        <dbReference type="EMBL" id="MDR6100573.1"/>
    </source>
</evidence>
<organism evidence="2 3">
    <name type="scientific">Agrobacterium larrymoorei</name>
    <dbReference type="NCBI Taxonomy" id="160699"/>
    <lineage>
        <taxon>Bacteria</taxon>
        <taxon>Pseudomonadati</taxon>
        <taxon>Pseudomonadota</taxon>
        <taxon>Alphaproteobacteria</taxon>
        <taxon>Hyphomicrobiales</taxon>
        <taxon>Rhizobiaceae</taxon>
        <taxon>Rhizobium/Agrobacterium group</taxon>
        <taxon>Agrobacterium</taxon>
    </lineage>
</organism>
<dbReference type="Proteomes" id="UP001255601">
    <property type="component" value="Unassembled WGS sequence"/>
</dbReference>
<feature type="region of interest" description="Disordered" evidence="1">
    <location>
        <begin position="51"/>
        <end position="82"/>
    </location>
</feature>
<gene>
    <name evidence="2" type="ORF">QE369_000751</name>
</gene>
<dbReference type="EMBL" id="JAVIZC010000001">
    <property type="protein sequence ID" value="MDR6100573.1"/>
    <property type="molecule type" value="Genomic_DNA"/>
</dbReference>
<reference evidence="2" key="1">
    <citation type="submission" date="2023-08" db="EMBL/GenBank/DDBJ databases">
        <title>Functional and genomic diversity of the sorghum phyllosphere microbiome.</title>
        <authorList>
            <person name="Shade A."/>
        </authorList>
    </citation>
    <scope>NUCLEOTIDE SEQUENCE</scope>
    <source>
        <strain evidence="2">SORGH_AS_0974</strain>
    </source>
</reference>
<dbReference type="AlphaFoldDB" id="A0AAJ2B573"/>
<protein>
    <submittedName>
        <fullName evidence="2">Uncharacterized protein</fullName>
    </submittedName>
</protein>
<comment type="caution">
    <text evidence="2">The sequence shown here is derived from an EMBL/GenBank/DDBJ whole genome shotgun (WGS) entry which is preliminary data.</text>
</comment>
<evidence type="ECO:0000256" key="1">
    <source>
        <dbReference type="SAM" id="MobiDB-lite"/>
    </source>
</evidence>
<name>A0AAJ2B573_9HYPH</name>
<evidence type="ECO:0000313" key="3">
    <source>
        <dbReference type="Proteomes" id="UP001255601"/>
    </source>
</evidence>
<proteinExistence type="predicted"/>
<accession>A0AAJ2B573</accession>
<sequence length="185" mass="20247">MLKALALGLQFAAALASLAFSIGIIIIGMLNRRLTQKRQPKPELQEPARLIPRQHPIPQAVQIAPRPRSPTEPPPTRNADTPTMILNACDHRIYITSGSRLMIPHPKADSLLRELDKILYVAAHRNGDPFTLPVELDTSASSSISLPSVQDDEFLPTSPVSLPSPDGHLWYTASGKEPRRLGTTS</sequence>
<feature type="compositionally biased region" description="Basic and acidic residues" evidence="1">
    <location>
        <begin position="176"/>
        <end position="185"/>
    </location>
</feature>
<dbReference type="RefSeq" id="WP_309769623.1">
    <property type="nucleotide sequence ID" value="NZ_JAVIZC010000001.1"/>
</dbReference>
<feature type="compositionally biased region" description="Pro residues" evidence="1">
    <location>
        <begin position="67"/>
        <end position="76"/>
    </location>
</feature>